<protein>
    <submittedName>
        <fullName evidence="6">FIG4 phosphoinositide 5-phosphatase</fullName>
    </submittedName>
</protein>
<comment type="subcellular location">
    <subcellularLocation>
        <location evidence="1">Endomembrane system</location>
    </subcellularLocation>
</comment>
<keyword evidence="7" id="KW-1185">Reference proteome</keyword>
<evidence type="ECO:0000256" key="3">
    <source>
        <dbReference type="ARBA" id="ARBA00023136"/>
    </source>
</evidence>
<proteinExistence type="predicted"/>
<dbReference type="OMA" id="KRKCCAH"/>
<dbReference type="GeneTree" id="ENSGT00550000074943"/>
<keyword evidence="2" id="KW-0378">Hydrolase</keyword>
<feature type="region of interest" description="Disordered" evidence="4">
    <location>
        <begin position="710"/>
        <end position="787"/>
    </location>
</feature>
<dbReference type="GO" id="GO:0012505">
    <property type="term" value="C:endomembrane system"/>
    <property type="evidence" value="ECO:0007669"/>
    <property type="project" value="UniProtKB-SubCell"/>
</dbReference>
<dbReference type="GO" id="GO:0043813">
    <property type="term" value="F:phosphatidylinositol-3,5-bisphosphate 5-phosphatase activity"/>
    <property type="evidence" value="ECO:0007669"/>
    <property type="project" value="InterPro"/>
</dbReference>
<dbReference type="PANTHER" id="PTHR45738">
    <property type="entry name" value="POLYPHOSPHOINOSITIDE PHOSPHATASE"/>
    <property type="match status" value="1"/>
</dbReference>
<evidence type="ECO:0000256" key="1">
    <source>
        <dbReference type="ARBA" id="ARBA00004308"/>
    </source>
</evidence>
<dbReference type="AlphaFoldDB" id="A0A8C4QV50"/>
<sequence>MVSALPLISCIQKLVLYETKARFYLVGSNNAGTKFRILKIDRTEPQDLVITDDQHVYSNLEIQDLLGRLDGGNRARNSQKTVPGLSPSLSAYGILGFVRFLEGYYAVLVTRRRRVAELGGHAVYRVEDTSMVYLPSDTTRVQHPEEHRYVKIFQNVDLSSNFYFSYSYDLTHSLQHNLRRLAALGKTFTEQVCLSGNQDAGTGVDSVVIGARGSPCWKFVWNEQMLTHCSYLHYDWCLHIIHGFCAQSKLVIYGRPVYVTLLARRSCYFAGTRFLKRGANSQGEVANEVETEQLVHDASVSSLSHGMCSSFVQHRGSLPLHWSQDTSSMIPKPPITLDQADPFAYIPGLHFSHMLQRFGSPLIILNLVKRHECRRHESLLSGELGTAVSFLNQFLPPEHRIVVISWDMARHSKRKQCNVLDKLHEIAERVVRKTGFFVNRPDLDHSCLHVDERWTEIGGVITETSRLQTGVVRTNCVDCLDRTNTAQFVVGKCALAYQLYALGLLHAPTFELDTDAARLLEELYEDHGDTLALQYGGSHLVHRVRTYRKIAPWTSHSRDILQTLSRYYNNTFSDAEKQDAINLFLGVFRPSSTGLQLWDLTTDYYLHHPPHHTYSTHSFTCWWSPQVLSSLPLPYDEEEMDKKAITKIIVKGEEHGEDIDLYSEFVKPHQLTSFDMAFPLVMTSSSKDFTPKTPGVNASPFVVRKFEDSPKQVTISSRSTDEACVHRKTAASAPPCPAEEGDSSSDDEGSGSEGEDESSVSLRCSPARAPAIHQVPPPTIKGPDLPSRHPYGVDLSLPLDLDDQVTYTRYSVLGRQKARMEQQDVLGNLKPDFVLYPVSNFSQDSVFEAQCLFVPSLSNSIYQAHVEAAMGNLQPLSSADLFSFRQHTEQLCP</sequence>
<name>A0A8C4QV50_EPTBU</name>
<dbReference type="Proteomes" id="UP000694388">
    <property type="component" value="Unplaced"/>
</dbReference>
<feature type="compositionally biased region" description="Acidic residues" evidence="4">
    <location>
        <begin position="739"/>
        <end position="758"/>
    </location>
</feature>
<evidence type="ECO:0000259" key="5">
    <source>
        <dbReference type="PROSITE" id="PS50275"/>
    </source>
</evidence>
<dbReference type="InterPro" id="IPR002013">
    <property type="entry name" value="SAC_dom"/>
</dbReference>
<reference evidence="6" key="1">
    <citation type="submission" date="2025-08" db="UniProtKB">
        <authorList>
            <consortium name="Ensembl"/>
        </authorList>
    </citation>
    <scope>IDENTIFICATION</scope>
</reference>
<keyword evidence="3" id="KW-0472">Membrane</keyword>
<accession>A0A8C4QV50</accession>
<dbReference type="GO" id="GO:0046856">
    <property type="term" value="P:phosphatidylinositol dephosphorylation"/>
    <property type="evidence" value="ECO:0007669"/>
    <property type="project" value="InterPro"/>
</dbReference>
<dbReference type="Pfam" id="PF02383">
    <property type="entry name" value="Syja_N"/>
    <property type="match status" value="1"/>
</dbReference>
<dbReference type="Ensembl" id="ENSEBUT00000020555.1">
    <property type="protein sequence ID" value="ENSEBUP00000019979.1"/>
    <property type="gene ID" value="ENSEBUG00000012411.1"/>
</dbReference>
<evidence type="ECO:0000256" key="2">
    <source>
        <dbReference type="ARBA" id="ARBA00022801"/>
    </source>
</evidence>
<dbReference type="PANTHER" id="PTHR45738:SF5">
    <property type="entry name" value="POLYPHOSPHOINOSITIDE PHOSPHATASE"/>
    <property type="match status" value="1"/>
</dbReference>
<evidence type="ECO:0000313" key="6">
    <source>
        <dbReference type="Ensembl" id="ENSEBUP00000019979.1"/>
    </source>
</evidence>
<reference evidence="6" key="2">
    <citation type="submission" date="2025-09" db="UniProtKB">
        <authorList>
            <consortium name="Ensembl"/>
        </authorList>
    </citation>
    <scope>IDENTIFICATION</scope>
</reference>
<feature type="domain" description="SAC" evidence="5">
    <location>
        <begin position="153"/>
        <end position="537"/>
    </location>
</feature>
<dbReference type="InterPro" id="IPR043573">
    <property type="entry name" value="Fig4-like"/>
</dbReference>
<dbReference type="PROSITE" id="PS50275">
    <property type="entry name" value="SAC"/>
    <property type="match status" value="1"/>
</dbReference>
<evidence type="ECO:0000256" key="4">
    <source>
        <dbReference type="SAM" id="MobiDB-lite"/>
    </source>
</evidence>
<evidence type="ECO:0000313" key="7">
    <source>
        <dbReference type="Proteomes" id="UP000694388"/>
    </source>
</evidence>
<organism evidence="6 7">
    <name type="scientific">Eptatretus burgeri</name>
    <name type="common">Inshore hagfish</name>
    <dbReference type="NCBI Taxonomy" id="7764"/>
    <lineage>
        <taxon>Eukaryota</taxon>
        <taxon>Metazoa</taxon>
        <taxon>Chordata</taxon>
        <taxon>Craniata</taxon>
        <taxon>Vertebrata</taxon>
        <taxon>Cyclostomata</taxon>
        <taxon>Myxini</taxon>
        <taxon>Myxiniformes</taxon>
        <taxon>Myxinidae</taxon>
        <taxon>Eptatretinae</taxon>
        <taxon>Eptatretus</taxon>
    </lineage>
</organism>